<organism evidence="2 3">
    <name type="scientific">Thalassoglobus neptunius</name>
    <dbReference type="NCBI Taxonomy" id="1938619"/>
    <lineage>
        <taxon>Bacteria</taxon>
        <taxon>Pseudomonadati</taxon>
        <taxon>Planctomycetota</taxon>
        <taxon>Planctomycetia</taxon>
        <taxon>Planctomycetales</taxon>
        <taxon>Planctomycetaceae</taxon>
        <taxon>Thalassoglobus</taxon>
    </lineage>
</organism>
<evidence type="ECO:0000313" key="2">
    <source>
        <dbReference type="EMBL" id="TWT51538.1"/>
    </source>
</evidence>
<comment type="caution">
    <text evidence="2">The sequence shown here is derived from an EMBL/GenBank/DDBJ whole genome shotgun (WGS) entry which is preliminary data.</text>
</comment>
<reference evidence="2 3" key="1">
    <citation type="submission" date="2019-02" db="EMBL/GenBank/DDBJ databases">
        <title>Deep-cultivation of Planctomycetes and their phenomic and genomic characterization uncovers novel biology.</title>
        <authorList>
            <person name="Wiegand S."/>
            <person name="Jogler M."/>
            <person name="Boedeker C."/>
            <person name="Pinto D."/>
            <person name="Vollmers J."/>
            <person name="Rivas-Marin E."/>
            <person name="Kohn T."/>
            <person name="Peeters S.H."/>
            <person name="Heuer A."/>
            <person name="Rast P."/>
            <person name="Oberbeckmann S."/>
            <person name="Bunk B."/>
            <person name="Jeske O."/>
            <person name="Meyerdierks A."/>
            <person name="Storesund J.E."/>
            <person name="Kallscheuer N."/>
            <person name="Luecker S."/>
            <person name="Lage O.M."/>
            <person name="Pohl T."/>
            <person name="Merkel B.J."/>
            <person name="Hornburger P."/>
            <person name="Mueller R.-W."/>
            <person name="Bruemmer F."/>
            <person name="Labrenz M."/>
            <person name="Spormann A.M."/>
            <person name="Op Den Camp H."/>
            <person name="Overmann J."/>
            <person name="Amann R."/>
            <person name="Jetten M.S.M."/>
            <person name="Mascher T."/>
            <person name="Medema M.H."/>
            <person name="Devos D.P."/>
            <person name="Kaster A.-K."/>
            <person name="Ovreas L."/>
            <person name="Rohde M."/>
            <person name="Galperin M.Y."/>
            <person name="Jogler C."/>
        </authorList>
    </citation>
    <scope>NUCLEOTIDE SEQUENCE [LARGE SCALE GENOMIC DNA]</scope>
    <source>
        <strain evidence="2 3">KOR42</strain>
    </source>
</reference>
<feature type="compositionally biased region" description="Basic and acidic residues" evidence="1">
    <location>
        <begin position="111"/>
        <end position="120"/>
    </location>
</feature>
<dbReference type="EMBL" id="SIHI01000013">
    <property type="protein sequence ID" value="TWT51538.1"/>
    <property type="molecule type" value="Genomic_DNA"/>
</dbReference>
<keyword evidence="3" id="KW-1185">Reference proteome</keyword>
<dbReference type="Proteomes" id="UP000317243">
    <property type="component" value="Unassembled WGS sequence"/>
</dbReference>
<proteinExistence type="predicted"/>
<evidence type="ECO:0000256" key="1">
    <source>
        <dbReference type="SAM" id="MobiDB-lite"/>
    </source>
</evidence>
<accession>A0A5C5WLI9</accession>
<dbReference type="RefSeq" id="WP_146511027.1">
    <property type="nucleotide sequence ID" value="NZ_SIHI01000013.1"/>
</dbReference>
<protein>
    <submittedName>
        <fullName evidence="2">Uncharacterized protein</fullName>
    </submittedName>
</protein>
<dbReference type="OrthoDB" id="285502at2"/>
<sequence length="139" mass="15945">MPRSEVNDSELLAYLDEMLPVERATQIEAVLRESPALRKRAALLSRRRDHGAHTVGEIWRRRQLSCPSRETLGSMLLGVAEPDVEDYIQFHIQVVGCRVCLANLLDLKEKQSQDADDSSRPQRYFESSAGLFRSQYRQD</sequence>
<dbReference type="AlphaFoldDB" id="A0A5C5WLI9"/>
<gene>
    <name evidence="2" type="ORF">KOR42_35860</name>
</gene>
<name>A0A5C5WLI9_9PLAN</name>
<evidence type="ECO:0000313" key="3">
    <source>
        <dbReference type="Proteomes" id="UP000317243"/>
    </source>
</evidence>
<feature type="region of interest" description="Disordered" evidence="1">
    <location>
        <begin position="111"/>
        <end position="139"/>
    </location>
</feature>